<evidence type="ECO:0000313" key="4">
    <source>
        <dbReference type="Proteomes" id="UP000402241"/>
    </source>
</evidence>
<dbReference type="SUPFAM" id="SSF54593">
    <property type="entry name" value="Glyoxalase/Bleomycin resistance protein/Dihydroxybiphenyl dioxygenase"/>
    <property type="match status" value="1"/>
</dbReference>
<dbReference type="PANTHER" id="PTHR34109">
    <property type="entry name" value="BNAUNNG04460D PROTEIN-RELATED"/>
    <property type="match status" value="1"/>
</dbReference>
<evidence type="ECO:0000259" key="1">
    <source>
        <dbReference type="PROSITE" id="PS51819"/>
    </source>
</evidence>
<dbReference type="Pfam" id="PF00903">
    <property type="entry name" value="Glyoxalase"/>
    <property type="match status" value="1"/>
</dbReference>
<protein>
    <submittedName>
        <fullName evidence="2">VOC family protein</fullName>
    </submittedName>
</protein>
<sequence length="150" mass="15930">MPEEPKDRSALSGDTALAAPPVISVMLIVSDANAAVAWYKTALGATELWNLGGVAGLEIRDAPFFLHQVNPENPAETSPVQAGVTSARIEVFVDDPDTFIERAVAAGAVAGAAIEDHRVPWGTHRQGGFTDPFGHTWSVGDRSPLRSFPR</sequence>
<dbReference type="PROSITE" id="PS51819">
    <property type="entry name" value="VOC"/>
    <property type="match status" value="1"/>
</dbReference>
<evidence type="ECO:0000313" key="3">
    <source>
        <dbReference type="EMBL" id="QGL46120.1"/>
    </source>
</evidence>
<reference evidence="2 5" key="2">
    <citation type="submission" date="2020-02" db="EMBL/GenBank/DDBJ databases">
        <title>WGS of Micromonospora spp. isolated from hot spring.</title>
        <authorList>
            <person name="Thawai C."/>
        </authorList>
    </citation>
    <scope>NUCLEOTIDE SEQUENCE [LARGE SCALE GENOMIC DNA]</scope>
    <source>
        <strain evidence="2 5">TMS7</strain>
    </source>
</reference>
<accession>A0AAJ3DMS4</accession>
<proteinExistence type="predicted"/>
<evidence type="ECO:0000313" key="2">
    <source>
        <dbReference type="EMBL" id="NES31698.1"/>
    </source>
</evidence>
<keyword evidence="4" id="KW-1185">Reference proteome</keyword>
<dbReference type="PANTHER" id="PTHR34109:SF1">
    <property type="entry name" value="VOC DOMAIN-CONTAINING PROTEIN"/>
    <property type="match status" value="1"/>
</dbReference>
<gene>
    <name evidence="2" type="ORF">G3561_29585</name>
    <name evidence="3" type="ORF">GCE86_03095</name>
</gene>
<name>A0AAJ3DMS4_9ACTN</name>
<dbReference type="InterPro" id="IPR029068">
    <property type="entry name" value="Glyas_Bleomycin-R_OHBP_Dase"/>
</dbReference>
<feature type="domain" description="VOC" evidence="1">
    <location>
        <begin position="21"/>
        <end position="142"/>
    </location>
</feature>
<organism evidence="2 5">
    <name type="scientific">Micromonospora terminaliae</name>
    <dbReference type="NCBI Taxonomy" id="1914461"/>
    <lineage>
        <taxon>Bacteria</taxon>
        <taxon>Bacillati</taxon>
        <taxon>Actinomycetota</taxon>
        <taxon>Actinomycetes</taxon>
        <taxon>Micromonosporales</taxon>
        <taxon>Micromonosporaceae</taxon>
        <taxon>Micromonospora</taxon>
    </lineage>
</organism>
<dbReference type="EMBL" id="JAAHBZ010000020">
    <property type="protein sequence ID" value="NES31698.1"/>
    <property type="molecule type" value="Genomic_DNA"/>
</dbReference>
<evidence type="ECO:0000313" key="5">
    <source>
        <dbReference type="Proteomes" id="UP000477779"/>
    </source>
</evidence>
<dbReference type="Proteomes" id="UP000477779">
    <property type="component" value="Unassembled WGS sequence"/>
</dbReference>
<reference evidence="3 4" key="1">
    <citation type="submission" date="2019-10" db="EMBL/GenBank/DDBJ databases">
        <title>Genome Sequence of Micromonospora terminaliae DSM 101760.</title>
        <authorList>
            <person name="Guo L."/>
        </authorList>
    </citation>
    <scope>NUCLEOTIDE SEQUENCE [LARGE SCALE GENOMIC DNA]</scope>
    <source>
        <strain evidence="3 4">DSM 101760</strain>
    </source>
</reference>
<dbReference type="InterPro" id="IPR004360">
    <property type="entry name" value="Glyas_Fos-R_dOase_dom"/>
</dbReference>
<dbReference type="InterPro" id="IPR037523">
    <property type="entry name" value="VOC_core"/>
</dbReference>
<dbReference type="EMBL" id="CP045309">
    <property type="protein sequence ID" value="QGL46120.1"/>
    <property type="molecule type" value="Genomic_DNA"/>
</dbReference>
<dbReference type="RefSeq" id="WP_154225491.1">
    <property type="nucleotide sequence ID" value="NZ_CP045309.1"/>
</dbReference>
<dbReference type="AlphaFoldDB" id="A0AAJ3DMS4"/>
<dbReference type="Proteomes" id="UP000402241">
    <property type="component" value="Chromosome"/>
</dbReference>
<dbReference type="Gene3D" id="3.10.180.10">
    <property type="entry name" value="2,3-Dihydroxybiphenyl 1,2-Dioxygenase, domain 1"/>
    <property type="match status" value="1"/>
</dbReference>